<dbReference type="SUPFAM" id="SSF55729">
    <property type="entry name" value="Acyl-CoA N-acyltransferases (Nat)"/>
    <property type="match status" value="1"/>
</dbReference>
<reference evidence="2 4" key="1">
    <citation type="journal article" date="2015" name="Int. J. Syst. Evol. Microbiol.">
        <title>Exiguobacterium enclense sp. nov., isolated from sediment.</title>
        <authorList>
            <person name="Dastager S.G."/>
            <person name="Mawlankar R."/>
            <person name="Sonalkar V.V."/>
            <person name="Thorat M.N."/>
            <person name="Mual P."/>
            <person name="Verma A."/>
            <person name="Krishnamurthi S."/>
            <person name="Tang S.K."/>
            <person name="Li W.J."/>
        </authorList>
    </citation>
    <scope>NUCLEOTIDE SEQUENCE [LARGE SCALE GENOMIC DNA]</scope>
    <source>
        <strain evidence="2 4">NIO-1109</strain>
    </source>
</reference>
<name>A0A0V8GEN6_9BACL</name>
<evidence type="ECO:0000313" key="2">
    <source>
        <dbReference type="EMBL" id="KSU48658.1"/>
    </source>
</evidence>
<reference evidence="3 5" key="2">
    <citation type="submission" date="2023-12" db="EMBL/GenBank/DDBJ databases">
        <authorList>
            <person name="Easwaran N."/>
            <person name="Lazarus H.P.S."/>
        </authorList>
    </citation>
    <scope>NUCLEOTIDE SEQUENCE [LARGE SCALE GENOMIC DNA]</scope>
    <source>
        <strain evidence="3 5">VIT-2023</strain>
    </source>
</reference>
<evidence type="ECO:0000313" key="5">
    <source>
        <dbReference type="Proteomes" id="UP001387110"/>
    </source>
</evidence>
<evidence type="ECO:0000259" key="1">
    <source>
        <dbReference type="PROSITE" id="PS51186"/>
    </source>
</evidence>
<dbReference type="InterPro" id="IPR051531">
    <property type="entry name" value="N-acetyltransferase"/>
</dbReference>
<dbReference type="Proteomes" id="UP001387110">
    <property type="component" value="Unassembled WGS sequence"/>
</dbReference>
<dbReference type="GO" id="GO:0016747">
    <property type="term" value="F:acyltransferase activity, transferring groups other than amino-acyl groups"/>
    <property type="evidence" value="ECO:0007669"/>
    <property type="project" value="InterPro"/>
</dbReference>
<dbReference type="AlphaFoldDB" id="A0A0V8GEN6"/>
<dbReference type="InterPro" id="IPR016181">
    <property type="entry name" value="Acyl_CoA_acyltransferase"/>
</dbReference>
<evidence type="ECO:0000313" key="4">
    <source>
        <dbReference type="Proteomes" id="UP000053797"/>
    </source>
</evidence>
<dbReference type="CDD" id="cd04301">
    <property type="entry name" value="NAT_SF"/>
    <property type="match status" value="1"/>
</dbReference>
<accession>A0A0V8GEN6</accession>
<organism evidence="2 4">
    <name type="scientific">Exiguobacterium indicum</name>
    <dbReference type="NCBI Taxonomy" id="296995"/>
    <lineage>
        <taxon>Bacteria</taxon>
        <taxon>Bacillati</taxon>
        <taxon>Bacillota</taxon>
        <taxon>Bacilli</taxon>
        <taxon>Bacillales</taxon>
        <taxon>Bacillales Family XII. Incertae Sedis</taxon>
        <taxon>Exiguobacterium</taxon>
    </lineage>
</organism>
<dbReference type="EMBL" id="JBAWKY010000003">
    <property type="protein sequence ID" value="MEI4463244.1"/>
    <property type="molecule type" value="Genomic_DNA"/>
</dbReference>
<dbReference type="PANTHER" id="PTHR43792:SF1">
    <property type="entry name" value="N-ACETYLTRANSFERASE DOMAIN-CONTAINING PROTEIN"/>
    <property type="match status" value="1"/>
</dbReference>
<protein>
    <submittedName>
        <fullName evidence="3">GNAT family N-acetyltransferase</fullName>
    </submittedName>
</protein>
<comment type="caution">
    <text evidence="2">The sequence shown here is derived from an EMBL/GenBank/DDBJ whole genome shotgun (WGS) entry which is preliminary data.</text>
</comment>
<keyword evidence="5" id="KW-1185">Reference proteome</keyword>
<dbReference type="Pfam" id="PF13302">
    <property type="entry name" value="Acetyltransf_3"/>
    <property type="match status" value="1"/>
</dbReference>
<dbReference type="Proteomes" id="UP000053797">
    <property type="component" value="Unassembled WGS sequence"/>
</dbReference>
<dbReference type="RefSeq" id="WP_023466678.1">
    <property type="nucleotide sequence ID" value="NZ_FMYN01000003.1"/>
</dbReference>
<feature type="domain" description="N-acetyltransferase" evidence="1">
    <location>
        <begin position="2"/>
        <end position="153"/>
    </location>
</feature>
<dbReference type="Gene3D" id="3.40.630.30">
    <property type="match status" value="1"/>
</dbReference>
<sequence length="160" mass="18283">MIELRKITASDYDRYATLVQNERVMRYITEQALTDTETKQRFDRILEQQQHDRLGSYLIYTEETWIGIGHMTRSQTQPFEAELGYMLLPDQWGRGYGTAIAERLLQLATEEELQVVTATIDPAHEASRRILIGLGFESTYVGPIDGLPGETLQKIVGTTE</sequence>
<dbReference type="PROSITE" id="PS51186">
    <property type="entry name" value="GNAT"/>
    <property type="match status" value="1"/>
</dbReference>
<proteinExistence type="predicted"/>
<dbReference type="InterPro" id="IPR000182">
    <property type="entry name" value="GNAT_dom"/>
</dbReference>
<dbReference type="EMBL" id="LNQL01000003">
    <property type="protein sequence ID" value="KSU48658.1"/>
    <property type="molecule type" value="Genomic_DNA"/>
</dbReference>
<gene>
    <name evidence="2" type="ORF">AS033_10015</name>
    <name evidence="3" type="ORF">SZL87_12450</name>
</gene>
<evidence type="ECO:0000313" key="3">
    <source>
        <dbReference type="EMBL" id="MEI4463244.1"/>
    </source>
</evidence>
<dbReference type="PANTHER" id="PTHR43792">
    <property type="entry name" value="GNAT FAMILY, PUTATIVE (AFU_ORTHOLOGUE AFUA_3G00765)-RELATED-RELATED"/>
    <property type="match status" value="1"/>
</dbReference>